<proteinExistence type="inferred from homology"/>
<feature type="domain" description="3-oxo-5-alpha-steroid 4-dehydrogenase C-terminal" evidence="18">
    <location>
        <begin position="154"/>
        <end position="304"/>
    </location>
</feature>
<comment type="catalytic activity">
    <reaction evidence="15">
        <text>a very-long-chain 2,3-saturated fatty acyl-CoA + NADP(+) = a very-long-chain (2E)-enoyl-CoA + NADPH + H(+)</text>
        <dbReference type="Rhea" id="RHEA:14473"/>
        <dbReference type="ChEBI" id="CHEBI:15378"/>
        <dbReference type="ChEBI" id="CHEBI:57783"/>
        <dbReference type="ChEBI" id="CHEBI:58349"/>
        <dbReference type="ChEBI" id="CHEBI:83724"/>
        <dbReference type="ChEBI" id="CHEBI:83728"/>
        <dbReference type="EC" id="1.3.1.93"/>
    </reaction>
</comment>
<evidence type="ECO:0000256" key="10">
    <source>
        <dbReference type="ARBA" id="ARBA00022989"/>
    </source>
</evidence>
<protein>
    <recommendedName>
        <fullName evidence="4">very-long-chain enoyl-CoA reductase</fullName>
        <ecNumber evidence="4">1.3.1.93</ecNumber>
    </recommendedName>
</protein>
<evidence type="ECO:0000259" key="18">
    <source>
        <dbReference type="Pfam" id="PF02544"/>
    </source>
</evidence>
<dbReference type="GO" id="GO:0042761">
    <property type="term" value="P:very long-chain fatty acid biosynthetic process"/>
    <property type="evidence" value="ECO:0007669"/>
    <property type="project" value="TreeGrafter"/>
</dbReference>
<keyword evidence="10 17" id="KW-1133">Transmembrane helix</keyword>
<keyword evidence="11" id="KW-0560">Oxidoreductase</keyword>
<evidence type="ECO:0000256" key="13">
    <source>
        <dbReference type="ARBA" id="ARBA00023136"/>
    </source>
</evidence>
<dbReference type="PANTHER" id="PTHR10556:SF28">
    <property type="entry name" value="VERY-LONG-CHAIN ENOYL-COA REDUCTASE"/>
    <property type="match status" value="1"/>
</dbReference>
<evidence type="ECO:0000256" key="1">
    <source>
        <dbReference type="ARBA" id="ARBA00004477"/>
    </source>
</evidence>
<evidence type="ECO:0000256" key="11">
    <source>
        <dbReference type="ARBA" id="ARBA00023002"/>
    </source>
</evidence>
<dbReference type="EC" id="1.3.1.93" evidence="4"/>
<evidence type="ECO:0000256" key="3">
    <source>
        <dbReference type="ARBA" id="ARBA00007742"/>
    </source>
</evidence>
<dbReference type="Pfam" id="PF02544">
    <property type="entry name" value="Steroid_dh"/>
    <property type="match status" value="1"/>
</dbReference>
<evidence type="ECO:0000256" key="12">
    <source>
        <dbReference type="ARBA" id="ARBA00023098"/>
    </source>
</evidence>
<dbReference type="GO" id="GO:0102758">
    <property type="term" value="F:very-long-chain enoyl-CoA reductase activity"/>
    <property type="evidence" value="ECO:0007669"/>
    <property type="project" value="UniProtKB-EC"/>
</dbReference>
<dbReference type="Gene3D" id="1.20.120.1630">
    <property type="match status" value="1"/>
</dbReference>
<comment type="function">
    <text evidence="16">Catalyzes the last of the four reactions of the long-chain fatty acids elongation cycle. This endoplasmic reticulum-bound enzymatic process, allows the addition of 2 carbons to the chain of long- and very long-chain fatty acids/VLCFAs per cycle. This enzyme reduces the trans-2,3-enoyl-CoA fatty acid intermediate to an acyl-CoA that can be further elongated by entering a new cycle of elongation. Thereby, it participates in the production of VLCFAs of different chain lengths that are involved in multiple biological processes as precursors of membrane lipids and lipid mediators.</text>
</comment>
<reference evidence="19" key="1">
    <citation type="submission" date="2021-03" db="EMBL/GenBank/DDBJ databases">
        <authorList>
            <person name="Tagirdzhanova G."/>
        </authorList>
    </citation>
    <scope>NUCLEOTIDE SEQUENCE</scope>
</reference>
<evidence type="ECO:0000256" key="9">
    <source>
        <dbReference type="ARBA" id="ARBA00022857"/>
    </source>
</evidence>
<feature type="transmembrane region" description="Helical" evidence="17">
    <location>
        <begin position="248"/>
        <end position="276"/>
    </location>
</feature>
<keyword evidence="13 17" id="KW-0472">Membrane</keyword>
<evidence type="ECO:0000256" key="14">
    <source>
        <dbReference type="ARBA" id="ARBA00023160"/>
    </source>
</evidence>
<name>A0A8H3G9G4_9LECA</name>
<keyword evidence="8" id="KW-0276">Fatty acid metabolism</keyword>
<evidence type="ECO:0000256" key="8">
    <source>
        <dbReference type="ARBA" id="ARBA00022832"/>
    </source>
</evidence>
<evidence type="ECO:0000256" key="6">
    <source>
        <dbReference type="ARBA" id="ARBA00022692"/>
    </source>
</evidence>
<dbReference type="InterPro" id="IPR039357">
    <property type="entry name" value="SRD5A/TECR"/>
</dbReference>
<keyword evidence="14" id="KW-0275">Fatty acid biosynthesis</keyword>
<keyword evidence="6 17" id="KW-0812">Transmembrane</keyword>
<dbReference type="GO" id="GO:0005789">
    <property type="term" value="C:endoplasmic reticulum membrane"/>
    <property type="evidence" value="ECO:0007669"/>
    <property type="project" value="UniProtKB-SubCell"/>
</dbReference>
<gene>
    <name evidence="19" type="primary">TSC13</name>
    <name evidence="19" type="ORF">IMSHALPRED_010255</name>
</gene>
<comment type="similarity">
    <text evidence="3">Belongs to the steroid 5-alpha reductase family.</text>
</comment>
<evidence type="ECO:0000256" key="17">
    <source>
        <dbReference type="SAM" id="Phobius"/>
    </source>
</evidence>
<comment type="caution">
    <text evidence="19">The sequence shown here is derived from an EMBL/GenBank/DDBJ whole genome shotgun (WGS) entry which is preliminary data.</text>
</comment>
<keyword evidence="7" id="KW-0256">Endoplasmic reticulum</keyword>
<evidence type="ECO:0000256" key="7">
    <source>
        <dbReference type="ARBA" id="ARBA00022824"/>
    </source>
</evidence>
<sequence length="304" mass="33790">MAAQKLTLAVRPRGKPVKKLPEEVSIPANGRASELYNQLALEAGTTIHRLRITKGSDGAFIPNTQHLKINLTGLREQSTIYVKDLGPQIAWRTVFLVEYLGPLLIHPLLYLILPSTASGSGPSYLQTLTLTLVCLHFVKRELETLFVHRFSSATMPAFNIFKNSAHYWLLSGLNMAYWIYLPSAPAAQESGPMITVPGLALFIIGELGNLSNHLTLRNLRSSGGAERGIPQGLGFGLVTCPNYMFETLAWVGIALVSWSWSTVLFAVIAAAQMGVWAKKKEMRYRQDFGDRYQKKRFSMLPGIW</sequence>
<organism evidence="19 20">
    <name type="scientific">Imshaugia aleurites</name>
    <dbReference type="NCBI Taxonomy" id="172621"/>
    <lineage>
        <taxon>Eukaryota</taxon>
        <taxon>Fungi</taxon>
        <taxon>Dikarya</taxon>
        <taxon>Ascomycota</taxon>
        <taxon>Pezizomycotina</taxon>
        <taxon>Lecanoromycetes</taxon>
        <taxon>OSLEUM clade</taxon>
        <taxon>Lecanoromycetidae</taxon>
        <taxon>Lecanorales</taxon>
        <taxon>Lecanorineae</taxon>
        <taxon>Parmeliaceae</taxon>
        <taxon>Imshaugia</taxon>
    </lineage>
</organism>
<keyword evidence="20" id="KW-1185">Reference proteome</keyword>
<dbReference type="FunFam" id="1.20.120.1630:FF:000010">
    <property type="entry name" value="Steroid alpha reductase family protein"/>
    <property type="match status" value="1"/>
</dbReference>
<dbReference type="Proteomes" id="UP000664534">
    <property type="component" value="Unassembled WGS sequence"/>
</dbReference>
<dbReference type="AlphaFoldDB" id="A0A8H3G9G4"/>
<keyword evidence="9" id="KW-0521">NADP</keyword>
<dbReference type="PROSITE" id="PS50244">
    <property type="entry name" value="S5A_REDUCTASE"/>
    <property type="match status" value="1"/>
</dbReference>
<accession>A0A8H3G9G4</accession>
<keyword evidence="12" id="KW-0443">Lipid metabolism</keyword>
<evidence type="ECO:0000313" key="19">
    <source>
        <dbReference type="EMBL" id="CAF9935518.1"/>
    </source>
</evidence>
<comment type="subcellular location">
    <subcellularLocation>
        <location evidence="1">Endoplasmic reticulum membrane</location>
        <topology evidence="1">Multi-pass membrane protein</topology>
    </subcellularLocation>
</comment>
<evidence type="ECO:0000256" key="2">
    <source>
        <dbReference type="ARBA" id="ARBA00005194"/>
    </source>
</evidence>
<dbReference type="InterPro" id="IPR001104">
    <property type="entry name" value="3-oxo-5_a-steroid_4-DH_C"/>
</dbReference>
<evidence type="ECO:0000256" key="16">
    <source>
        <dbReference type="ARBA" id="ARBA00058640"/>
    </source>
</evidence>
<evidence type="ECO:0000256" key="15">
    <source>
        <dbReference type="ARBA" id="ARBA00051495"/>
    </source>
</evidence>
<keyword evidence="5" id="KW-0444">Lipid biosynthesis</keyword>
<dbReference type="OrthoDB" id="540503at2759"/>
<dbReference type="EMBL" id="CAJPDT010000084">
    <property type="protein sequence ID" value="CAF9935518.1"/>
    <property type="molecule type" value="Genomic_DNA"/>
</dbReference>
<dbReference type="PANTHER" id="PTHR10556">
    <property type="entry name" value="3-OXO-5-ALPHA-STEROID 4-DEHYDROGENASE"/>
    <property type="match status" value="1"/>
</dbReference>
<evidence type="ECO:0000256" key="5">
    <source>
        <dbReference type="ARBA" id="ARBA00022516"/>
    </source>
</evidence>
<evidence type="ECO:0000313" key="20">
    <source>
        <dbReference type="Proteomes" id="UP000664534"/>
    </source>
</evidence>
<comment type="pathway">
    <text evidence="2">Lipid metabolism; fatty acid biosynthesis.</text>
</comment>
<evidence type="ECO:0000256" key="4">
    <source>
        <dbReference type="ARBA" id="ARBA00012530"/>
    </source>
</evidence>